<evidence type="ECO:0000256" key="5">
    <source>
        <dbReference type="SAM" id="MobiDB-lite"/>
    </source>
</evidence>
<keyword evidence="8" id="KW-1185">Reference proteome</keyword>
<evidence type="ECO:0000256" key="2">
    <source>
        <dbReference type="ARBA" id="ARBA00022670"/>
    </source>
</evidence>
<accession>A0ABV3GFC1</accession>
<dbReference type="RefSeq" id="WP_358133574.1">
    <property type="nucleotide sequence ID" value="NZ_JBFALK010000008.1"/>
</dbReference>
<dbReference type="Proteomes" id="UP001551675">
    <property type="component" value="Unassembled WGS sequence"/>
</dbReference>
<evidence type="ECO:0000256" key="1">
    <source>
        <dbReference type="ARBA" id="ARBA00007074"/>
    </source>
</evidence>
<reference evidence="7 8" key="1">
    <citation type="submission" date="2024-06" db="EMBL/GenBank/DDBJ databases">
        <title>The Natural Products Discovery Center: Release of the First 8490 Sequenced Strains for Exploring Actinobacteria Biosynthetic Diversity.</title>
        <authorList>
            <person name="Kalkreuter E."/>
            <person name="Kautsar S.A."/>
            <person name="Yang D."/>
            <person name="Bader C.D."/>
            <person name="Teijaro C.N."/>
            <person name="Fluegel L."/>
            <person name="Davis C.M."/>
            <person name="Simpson J.R."/>
            <person name="Lauterbach L."/>
            <person name="Steele A.D."/>
            <person name="Gui C."/>
            <person name="Meng S."/>
            <person name="Li G."/>
            <person name="Viehrig K."/>
            <person name="Ye F."/>
            <person name="Su P."/>
            <person name="Kiefer A.F."/>
            <person name="Nichols A."/>
            <person name="Cepeda A.J."/>
            <person name="Yan W."/>
            <person name="Fan B."/>
            <person name="Jiang Y."/>
            <person name="Adhikari A."/>
            <person name="Zheng C.-J."/>
            <person name="Schuster L."/>
            <person name="Cowan T.M."/>
            <person name="Smanski M.J."/>
            <person name="Chevrette M.G."/>
            <person name="De Carvalho L.P.S."/>
            <person name="Shen B."/>
        </authorList>
    </citation>
    <scope>NUCLEOTIDE SEQUENCE [LARGE SCALE GENOMIC DNA]</scope>
    <source>
        <strain evidence="7 8">NPDC050100</strain>
    </source>
</reference>
<comment type="caution">
    <text evidence="7">The sequence shown here is derived from an EMBL/GenBank/DDBJ whole genome shotgun (WGS) entry which is preliminary data.</text>
</comment>
<dbReference type="InterPro" id="IPR000064">
    <property type="entry name" value="NLP_P60_dom"/>
</dbReference>
<feature type="compositionally biased region" description="Basic and acidic residues" evidence="5">
    <location>
        <begin position="22"/>
        <end position="35"/>
    </location>
</feature>
<feature type="region of interest" description="Disordered" evidence="5">
    <location>
        <begin position="1"/>
        <end position="35"/>
    </location>
</feature>
<evidence type="ECO:0000259" key="6">
    <source>
        <dbReference type="PROSITE" id="PS51935"/>
    </source>
</evidence>
<evidence type="ECO:0000313" key="7">
    <source>
        <dbReference type="EMBL" id="MEV0970252.1"/>
    </source>
</evidence>
<evidence type="ECO:0000256" key="3">
    <source>
        <dbReference type="ARBA" id="ARBA00022801"/>
    </source>
</evidence>
<keyword evidence="3" id="KW-0378">Hydrolase</keyword>
<name>A0ABV3GFC1_MICGL</name>
<dbReference type="InterPro" id="IPR051794">
    <property type="entry name" value="PG_Endopeptidase_C40"/>
</dbReference>
<dbReference type="PANTHER" id="PTHR47359">
    <property type="entry name" value="PEPTIDOGLYCAN DL-ENDOPEPTIDASE CWLO"/>
    <property type="match status" value="1"/>
</dbReference>
<sequence length="168" mass="17434">MDGSVATGQQDVPGGPGPDEQATVREKDTPVETRGELAVKAAESWLGTPYTWGGGAAEGPSKGVGRGAARIGFDCSGLVMAAWAKAGVGLGHYTGTQFRQGRRVPLSELRPGDLMFFGGATTAPTHVGMYAGDGMMIHAPKTGDVVKKVDVLSSRHYMTTFRGAVRPG</sequence>
<feature type="compositionally biased region" description="Polar residues" evidence="5">
    <location>
        <begin position="1"/>
        <end position="10"/>
    </location>
</feature>
<dbReference type="EMBL" id="JBFALK010000008">
    <property type="protein sequence ID" value="MEV0970252.1"/>
    <property type="molecule type" value="Genomic_DNA"/>
</dbReference>
<dbReference type="PROSITE" id="PS51935">
    <property type="entry name" value="NLPC_P60"/>
    <property type="match status" value="1"/>
</dbReference>
<evidence type="ECO:0000313" key="8">
    <source>
        <dbReference type="Proteomes" id="UP001551675"/>
    </source>
</evidence>
<dbReference type="SUPFAM" id="SSF54001">
    <property type="entry name" value="Cysteine proteinases"/>
    <property type="match status" value="1"/>
</dbReference>
<organism evidence="7 8">
    <name type="scientific">Microtetraspora glauca</name>
    <dbReference type="NCBI Taxonomy" id="1996"/>
    <lineage>
        <taxon>Bacteria</taxon>
        <taxon>Bacillati</taxon>
        <taxon>Actinomycetota</taxon>
        <taxon>Actinomycetes</taxon>
        <taxon>Streptosporangiales</taxon>
        <taxon>Streptosporangiaceae</taxon>
        <taxon>Microtetraspora</taxon>
    </lineage>
</organism>
<evidence type="ECO:0000256" key="4">
    <source>
        <dbReference type="ARBA" id="ARBA00022807"/>
    </source>
</evidence>
<dbReference type="PANTHER" id="PTHR47359:SF3">
    <property type="entry name" value="NLP_P60 DOMAIN-CONTAINING PROTEIN-RELATED"/>
    <property type="match status" value="1"/>
</dbReference>
<keyword evidence="4" id="KW-0788">Thiol protease</keyword>
<feature type="domain" description="NlpC/P60" evidence="6">
    <location>
        <begin position="32"/>
        <end position="168"/>
    </location>
</feature>
<comment type="similarity">
    <text evidence="1">Belongs to the peptidase C40 family.</text>
</comment>
<dbReference type="Pfam" id="PF00877">
    <property type="entry name" value="NLPC_P60"/>
    <property type="match status" value="1"/>
</dbReference>
<dbReference type="Gene3D" id="3.90.1720.10">
    <property type="entry name" value="endopeptidase domain like (from Nostoc punctiforme)"/>
    <property type="match status" value="1"/>
</dbReference>
<gene>
    <name evidence="7" type="ORF">AB0I59_16565</name>
</gene>
<keyword evidence="2" id="KW-0645">Protease</keyword>
<dbReference type="InterPro" id="IPR038765">
    <property type="entry name" value="Papain-like_cys_pep_sf"/>
</dbReference>
<protein>
    <submittedName>
        <fullName evidence="7">NlpC/P60 family protein</fullName>
    </submittedName>
</protein>
<proteinExistence type="inferred from homology"/>